<dbReference type="EMBL" id="JBHRVU010000004">
    <property type="protein sequence ID" value="MFC3442348.1"/>
    <property type="molecule type" value="Genomic_DNA"/>
</dbReference>
<dbReference type="RefSeq" id="WP_380796442.1">
    <property type="nucleotide sequence ID" value="NZ_JBHRVU010000004.1"/>
</dbReference>
<comment type="caution">
    <text evidence="1">The sequence shown here is derived from an EMBL/GenBank/DDBJ whole genome shotgun (WGS) entry which is preliminary data.</text>
</comment>
<gene>
    <name evidence="1" type="ORF">ACFOKF_14325</name>
</gene>
<accession>A0ABV7NHZ4</accession>
<organism evidence="1 2">
    <name type="scientific">Sphingobium rhizovicinum</name>
    <dbReference type="NCBI Taxonomy" id="432308"/>
    <lineage>
        <taxon>Bacteria</taxon>
        <taxon>Pseudomonadati</taxon>
        <taxon>Pseudomonadota</taxon>
        <taxon>Alphaproteobacteria</taxon>
        <taxon>Sphingomonadales</taxon>
        <taxon>Sphingomonadaceae</taxon>
        <taxon>Sphingobium</taxon>
    </lineage>
</organism>
<evidence type="ECO:0000313" key="1">
    <source>
        <dbReference type="EMBL" id="MFC3442348.1"/>
    </source>
</evidence>
<keyword evidence="2" id="KW-1185">Reference proteome</keyword>
<reference evidence="2" key="1">
    <citation type="journal article" date="2019" name="Int. J. Syst. Evol. Microbiol.">
        <title>The Global Catalogue of Microorganisms (GCM) 10K type strain sequencing project: providing services to taxonomists for standard genome sequencing and annotation.</title>
        <authorList>
            <consortium name="The Broad Institute Genomics Platform"/>
            <consortium name="The Broad Institute Genome Sequencing Center for Infectious Disease"/>
            <person name="Wu L."/>
            <person name="Ma J."/>
        </authorList>
    </citation>
    <scope>NUCLEOTIDE SEQUENCE [LARGE SCALE GENOMIC DNA]</scope>
    <source>
        <strain evidence="2">CCM 7491</strain>
    </source>
</reference>
<evidence type="ECO:0000313" key="2">
    <source>
        <dbReference type="Proteomes" id="UP001595681"/>
    </source>
</evidence>
<protein>
    <submittedName>
        <fullName evidence="1">Uncharacterized protein</fullName>
    </submittedName>
</protein>
<dbReference type="Proteomes" id="UP001595681">
    <property type="component" value="Unassembled WGS sequence"/>
</dbReference>
<name>A0ABV7NHZ4_9SPHN</name>
<sequence length="177" mass="19304">MRNFALEGEIAAQSLHLVGSLSYWRTLPAPTFHQHRRVVETSVASIVSVSRLAPDNLIAEMTYAVEEERIAVWNDLCLRFSSIDRMTGGIAAEISGSCAALSAAEVDPLGMVLLLNRLSQPFVAADLDQRIGVAASWLASHGTILNPTTLAEVDWDQSYREIQSYDDSEGAPWDGAE</sequence>
<proteinExistence type="predicted"/>